<evidence type="ECO:0000256" key="8">
    <source>
        <dbReference type="ARBA" id="ARBA00023004"/>
    </source>
</evidence>
<gene>
    <name evidence="14" type="ORF">PX52LOC_05173</name>
</gene>
<reference evidence="15" key="1">
    <citation type="submission" date="2019-08" db="EMBL/GenBank/DDBJ databases">
        <title>Limnoglobus roseus gen. nov., sp. nov., a novel freshwater planctomycete with a giant genome from the family Gemmataceae.</title>
        <authorList>
            <person name="Kulichevskaya I.S."/>
            <person name="Naumoff D.G."/>
            <person name="Miroshnikov K."/>
            <person name="Ivanova A."/>
            <person name="Philippov D.A."/>
            <person name="Hakobyan A."/>
            <person name="Rijpstra I.C."/>
            <person name="Sinninghe Damste J.S."/>
            <person name="Liesack W."/>
            <person name="Dedysh S.N."/>
        </authorList>
    </citation>
    <scope>NUCLEOTIDE SEQUENCE [LARGE SCALE GENOMIC DNA]</scope>
    <source>
        <strain evidence="15">PX52</strain>
    </source>
</reference>
<evidence type="ECO:0000313" key="15">
    <source>
        <dbReference type="Proteomes" id="UP000324974"/>
    </source>
</evidence>
<proteinExistence type="inferred from homology"/>
<keyword evidence="11" id="KW-0275">Fatty acid biosynthesis</keyword>
<feature type="domain" description="Fatty acid desaturase" evidence="13">
    <location>
        <begin position="48"/>
        <end position="255"/>
    </location>
</feature>
<dbReference type="GO" id="GO:0006633">
    <property type="term" value="P:fatty acid biosynthetic process"/>
    <property type="evidence" value="ECO:0007669"/>
    <property type="project" value="UniProtKB-KW"/>
</dbReference>
<dbReference type="OrthoDB" id="256648at2"/>
<dbReference type="AlphaFoldDB" id="A0A5C1AFG4"/>
<keyword evidence="4 12" id="KW-0812">Transmembrane</keyword>
<sequence>MDVVASAVEGVRPTWYRVLRIALSLAPLITVHLALVATFYVPVTLISLVILFVMTRISGLGITVGFHRYLSHHAFKTSRWFQFVMSVAGCTALQKGPLWWVVHHREHHMHSDTAGDVHSPVVDGFWYGHCGWLFARDLMNPDHGNVRDLLKFPELVWLDRLWMIPGILAAAACYTIDGWSGLIYGYCLSTVLVFQVTFAVNSVGHLWGRQRFDTGEGSRNNWLLGYLAMGDGWHNNHHRAPTSARHGFAWYELDLSYLAIRMLRRMRVVWAVRQPSARVLAGLTSASIPTVIPPLHHEQHE</sequence>
<evidence type="ECO:0000256" key="1">
    <source>
        <dbReference type="ARBA" id="ARBA00004141"/>
    </source>
</evidence>
<evidence type="ECO:0000256" key="4">
    <source>
        <dbReference type="ARBA" id="ARBA00022692"/>
    </source>
</evidence>
<keyword evidence="5" id="KW-0276">Fatty acid metabolism</keyword>
<organism evidence="14 15">
    <name type="scientific">Limnoglobus roseus</name>
    <dbReference type="NCBI Taxonomy" id="2598579"/>
    <lineage>
        <taxon>Bacteria</taxon>
        <taxon>Pseudomonadati</taxon>
        <taxon>Planctomycetota</taxon>
        <taxon>Planctomycetia</taxon>
        <taxon>Gemmatales</taxon>
        <taxon>Gemmataceae</taxon>
        <taxon>Limnoglobus</taxon>
    </lineage>
</organism>
<comment type="subcellular location">
    <subcellularLocation>
        <location evidence="1">Membrane</location>
        <topology evidence="1">Multi-pass membrane protein</topology>
    </subcellularLocation>
</comment>
<evidence type="ECO:0000259" key="13">
    <source>
        <dbReference type="Pfam" id="PF00487"/>
    </source>
</evidence>
<evidence type="ECO:0000256" key="10">
    <source>
        <dbReference type="ARBA" id="ARBA00023136"/>
    </source>
</evidence>
<feature type="transmembrane region" description="Helical" evidence="12">
    <location>
        <begin position="157"/>
        <end position="177"/>
    </location>
</feature>
<dbReference type="GO" id="GO:0016020">
    <property type="term" value="C:membrane"/>
    <property type="evidence" value="ECO:0007669"/>
    <property type="project" value="UniProtKB-SubCell"/>
</dbReference>
<dbReference type="InterPro" id="IPR005804">
    <property type="entry name" value="FA_desaturase_dom"/>
</dbReference>
<dbReference type="Pfam" id="PF00487">
    <property type="entry name" value="FA_desaturase"/>
    <property type="match status" value="1"/>
</dbReference>
<evidence type="ECO:0000256" key="9">
    <source>
        <dbReference type="ARBA" id="ARBA00023098"/>
    </source>
</evidence>
<keyword evidence="3" id="KW-0444">Lipid biosynthesis</keyword>
<dbReference type="CDD" id="cd03505">
    <property type="entry name" value="Delta9-FADS-like"/>
    <property type="match status" value="1"/>
</dbReference>
<feature type="transmembrane region" description="Helical" evidence="12">
    <location>
        <begin position="46"/>
        <end position="70"/>
    </location>
</feature>
<keyword evidence="6 12" id="KW-1133">Transmembrane helix</keyword>
<evidence type="ECO:0000313" key="14">
    <source>
        <dbReference type="EMBL" id="QEL18159.1"/>
    </source>
</evidence>
<dbReference type="PANTHER" id="PTHR11351">
    <property type="entry name" value="ACYL-COA DESATURASE"/>
    <property type="match status" value="1"/>
</dbReference>
<keyword evidence="15" id="KW-1185">Reference proteome</keyword>
<keyword evidence="9" id="KW-0443">Lipid metabolism</keyword>
<dbReference type="PRINTS" id="PR00075">
    <property type="entry name" value="FACDDSATRASE"/>
</dbReference>
<dbReference type="GO" id="GO:0016717">
    <property type="term" value="F:oxidoreductase activity, acting on paired donors, with oxidation of a pair of donors resulting in the reduction of molecular oxygen to two molecules of water"/>
    <property type="evidence" value="ECO:0007669"/>
    <property type="project" value="InterPro"/>
</dbReference>
<evidence type="ECO:0000256" key="7">
    <source>
        <dbReference type="ARBA" id="ARBA00023002"/>
    </source>
</evidence>
<protein>
    <submittedName>
        <fullName evidence="14">Fatty acid desaturase</fullName>
    </submittedName>
</protein>
<name>A0A5C1AFG4_9BACT</name>
<feature type="transmembrane region" description="Helical" evidence="12">
    <location>
        <begin position="21"/>
        <end position="40"/>
    </location>
</feature>
<evidence type="ECO:0000256" key="3">
    <source>
        <dbReference type="ARBA" id="ARBA00022516"/>
    </source>
</evidence>
<feature type="transmembrane region" description="Helical" evidence="12">
    <location>
        <begin position="183"/>
        <end position="203"/>
    </location>
</feature>
<dbReference type="PANTHER" id="PTHR11351:SF31">
    <property type="entry name" value="DESATURASE 1, ISOFORM A-RELATED"/>
    <property type="match status" value="1"/>
</dbReference>
<evidence type="ECO:0000256" key="12">
    <source>
        <dbReference type="SAM" id="Phobius"/>
    </source>
</evidence>
<comment type="similarity">
    <text evidence="2">Belongs to the fatty acid desaturase type 2 family.</text>
</comment>
<dbReference type="EMBL" id="CP042425">
    <property type="protein sequence ID" value="QEL18159.1"/>
    <property type="molecule type" value="Genomic_DNA"/>
</dbReference>
<evidence type="ECO:0000256" key="11">
    <source>
        <dbReference type="ARBA" id="ARBA00023160"/>
    </source>
</evidence>
<keyword evidence="10 12" id="KW-0472">Membrane</keyword>
<evidence type="ECO:0000256" key="2">
    <source>
        <dbReference type="ARBA" id="ARBA00008749"/>
    </source>
</evidence>
<evidence type="ECO:0000256" key="5">
    <source>
        <dbReference type="ARBA" id="ARBA00022832"/>
    </source>
</evidence>
<keyword evidence="8" id="KW-0408">Iron</keyword>
<evidence type="ECO:0000256" key="6">
    <source>
        <dbReference type="ARBA" id="ARBA00022989"/>
    </source>
</evidence>
<keyword evidence="7" id="KW-0560">Oxidoreductase</keyword>
<dbReference type="KEGG" id="lrs:PX52LOC_05173"/>
<dbReference type="InterPro" id="IPR015876">
    <property type="entry name" value="Acyl-CoA_DS"/>
</dbReference>
<dbReference type="Proteomes" id="UP000324974">
    <property type="component" value="Chromosome"/>
</dbReference>
<accession>A0A5C1AFG4</accession>